<dbReference type="EMBL" id="SODD01000002">
    <property type="protein sequence ID" value="TDW25993.1"/>
    <property type="molecule type" value="Genomic_DNA"/>
</dbReference>
<dbReference type="OrthoDB" id="9800626at2"/>
<feature type="signal peptide" evidence="1">
    <location>
        <begin position="1"/>
        <end position="21"/>
    </location>
</feature>
<gene>
    <name evidence="3" type="ORF">EDD63_10214</name>
</gene>
<keyword evidence="4" id="KW-1185">Reference proteome</keyword>
<evidence type="ECO:0000313" key="3">
    <source>
        <dbReference type="EMBL" id="TDW25993.1"/>
    </source>
</evidence>
<name>A0A4R8A5S4_9FIRM</name>
<dbReference type="Proteomes" id="UP000294743">
    <property type="component" value="Unassembled WGS sequence"/>
</dbReference>
<dbReference type="RefSeq" id="WP_134167517.1">
    <property type="nucleotide sequence ID" value="NZ_SODD01000002.1"/>
</dbReference>
<proteinExistence type="predicted"/>
<feature type="domain" description="Anti-sigma factor RsgI-like middle" evidence="2">
    <location>
        <begin position="39"/>
        <end position="132"/>
    </location>
</feature>
<dbReference type="Pfam" id="PF23750">
    <property type="entry name" value="RsgI_M"/>
    <property type="match status" value="1"/>
</dbReference>
<accession>A0A4R8A5S4</accession>
<protein>
    <recommendedName>
        <fullName evidence="2">Anti-sigma factor RsgI-like middle domain-containing protein</fullName>
    </recommendedName>
</protein>
<keyword evidence="1" id="KW-0732">Signal</keyword>
<dbReference type="AlphaFoldDB" id="A0A4R8A5S4"/>
<evidence type="ECO:0000259" key="2">
    <source>
        <dbReference type="Pfam" id="PF23750"/>
    </source>
</evidence>
<feature type="chain" id="PRO_5038392205" description="Anti-sigma factor RsgI-like middle domain-containing protein" evidence="1">
    <location>
        <begin position="22"/>
        <end position="260"/>
    </location>
</feature>
<organism evidence="3 4">
    <name type="scientific">Breznakia blatticola</name>
    <dbReference type="NCBI Taxonomy" id="1754012"/>
    <lineage>
        <taxon>Bacteria</taxon>
        <taxon>Bacillati</taxon>
        <taxon>Bacillota</taxon>
        <taxon>Erysipelotrichia</taxon>
        <taxon>Erysipelotrichales</taxon>
        <taxon>Erysipelotrichaceae</taxon>
        <taxon>Breznakia</taxon>
    </lineage>
</organism>
<evidence type="ECO:0000313" key="4">
    <source>
        <dbReference type="Proteomes" id="UP000294743"/>
    </source>
</evidence>
<sequence>MKRIKYVCAALLMFAMCIGCSAITSTPTSSGTILLKTLPSVELQVDQDGKVVQIKPKDQKAKAVVKDITYEDRTATTVLTSLLTKYHEQGYLEGVDANDVQVTFKGNCFDGTYKKELQTHLHKHVNALHNENCIYPNQTQTTSTPSIDTTNQQTTPIMQHQQHENCPMNCCNPNCDGTGLHKADCVYNPNYQQVNTNTSTKQTTPMYNHHQQHANCPANCCNPNCDGTARHNEDCIYYNQQNTNQHHQNGQGNRHHGNRH</sequence>
<reference evidence="3 4" key="1">
    <citation type="submission" date="2019-03" db="EMBL/GenBank/DDBJ databases">
        <title>Genomic Encyclopedia of Type Strains, Phase IV (KMG-IV): sequencing the most valuable type-strain genomes for metagenomic binning, comparative biology and taxonomic classification.</title>
        <authorList>
            <person name="Goeker M."/>
        </authorList>
    </citation>
    <scope>NUCLEOTIDE SEQUENCE [LARGE SCALE GENOMIC DNA]</scope>
    <source>
        <strain evidence="3 4">DSM 28867</strain>
    </source>
</reference>
<evidence type="ECO:0000256" key="1">
    <source>
        <dbReference type="SAM" id="SignalP"/>
    </source>
</evidence>
<dbReference type="InterPro" id="IPR055431">
    <property type="entry name" value="RsgI_M"/>
</dbReference>
<comment type="caution">
    <text evidence="3">The sequence shown here is derived from an EMBL/GenBank/DDBJ whole genome shotgun (WGS) entry which is preliminary data.</text>
</comment>